<reference evidence="12 13" key="1">
    <citation type="submission" date="2019-11" db="EMBL/GenBank/DDBJ databases">
        <title>Bacillus lacus genome.</title>
        <authorList>
            <person name="Allen C.J."/>
            <person name="Newman J.D."/>
        </authorList>
    </citation>
    <scope>NUCLEOTIDE SEQUENCE [LARGE SCALE GENOMIC DNA]</scope>
    <source>
        <strain evidence="12 13">KCTC 33946</strain>
    </source>
</reference>
<dbReference type="PANTHER" id="PTHR32294">
    <property type="entry name" value="DNA POLYMERASE III SUBUNIT ALPHA"/>
    <property type="match status" value="1"/>
</dbReference>
<dbReference type="InterPro" id="IPR004013">
    <property type="entry name" value="PHP_dom"/>
</dbReference>
<evidence type="ECO:0000256" key="9">
    <source>
        <dbReference type="ARBA" id="ARBA00025611"/>
    </source>
</evidence>
<dbReference type="SMART" id="SM00481">
    <property type="entry name" value="POLIIIAc"/>
    <property type="match status" value="1"/>
</dbReference>
<dbReference type="Pfam" id="PF14579">
    <property type="entry name" value="HHH_6"/>
    <property type="match status" value="1"/>
</dbReference>
<dbReference type="Gene3D" id="3.20.20.140">
    <property type="entry name" value="Metal-dependent hydrolases"/>
    <property type="match status" value="1"/>
</dbReference>
<dbReference type="InterPro" id="IPR012340">
    <property type="entry name" value="NA-bd_OB-fold"/>
</dbReference>
<dbReference type="PANTHER" id="PTHR32294:SF0">
    <property type="entry name" value="DNA POLYMERASE III SUBUNIT ALPHA"/>
    <property type="match status" value="1"/>
</dbReference>
<dbReference type="Pfam" id="PF01336">
    <property type="entry name" value="tRNA_anti-codon"/>
    <property type="match status" value="1"/>
</dbReference>
<name>A0A7X2IY04_9BACI</name>
<evidence type="ECO:0000256" key="7">
    <source>
        <dbReference type="ARBA" id="ARBA00022705"/>
    </source>
</evidence>
<dbReference type="InterPro" id="IPR004365">
    <property type="entry name" value="NA-bd_OB_tRNA"/>
</dbReference>
<gene>
    <name evidence="12" type="primary">dnaE</name>
    <name evidence="12" type="ORF">GJU40_06085</name>
</gene>
<dbReference type="Gene3D" id="1.10.150.870">
    <property type="match status" value="1"/>
</dbReference>
<comment type="caution">
    <text evidence="12">The sequence shown here is derived from an EMBL/GenBank/DDBJ whole genome shotgun (WGS) entry which is preliminary data.</text>
</comment>
<keyword evidence="5 12" id="KW-0808">Transferase</keyword>
<dbReference type="InterPro" id="IPR040982">
    <property type="entry name" value="DNA_pol3_finger"/>
</dbReference>
<dbReference type="InterPro" id="IPR016195">
    <property type="entry name" value="Pol/histidinol_Pase-like"/>
</dbReference>
<keyword evidence="6 12" id="KW-0548">Nucleotidyltransferase</keyword>
<dbReference type="Proteomes" id="UP000448867">
    <property type="component" value="Unassembled WGS sequence"/>
</dbReference>
<comment type="similarity">
    <text evidence="2">Belongs to the DNA polymerase type-C family. DnaE subfamily.</text>
</comment>
<evidence type="ECO:0000256" key="3">
    <source>
        <dbReference type="ARBA" id="ARBA00012417"/>
    </source>
</evidence>
<dbReference type="Pfam" id="PF02811">
    <property type="entry name" value="PHP"/>
    <property type="match status" value="1"/>
</dbReference>
<evidence type="ECO:0000256" key="8">
    <source>
        <dbReference type="ARBA" id="ARBA00022932"/>
    </source>
</evidence>
<dbReference type="NCBIfam" id="NF004226">
    <property type="entry name" value="PRK05673.1"/>
    <property type="match status" value="1"/>
</dbReference>
<dbReference type="InterPro" id="IPR003141">
    <property type="entry name" value="Pol/His_phosphatase_N"/>
</dbReference>
<dbReference type="Pfam" id="PF17657">
    <property type="entry name" value="DNA_pol3_finger"/>
    <property type="match status" value="1"/>
</dbReference>
<evidence type="ECO:0000256" key="1">
    <source>
        <dbReference type="ARBA" id="ARBA00004496"/>
    </source>
</evidence>
<accession>A0A7X2IY04</accession>
<keyword evidence="8" id="KW-0239">DNA-directed DNA polymerase</keyword>
<dbReference type="GO" id="GO:0003887">
    <property type="term" value="F:DNA-directed DNA polymerase activity"/>
    <property type="evidence" value="ECO:0007669"/>
    <property type="project" value="UniProtKB-KW"/>
</dbReference>
<evidence type="ECO:0000313" key="13">
    <source>
        <dbReference type="Proteomes" id="UP000448867"/>
    </source>
</evidence>
<dbReference type="NCBIfam" id="TIGR00594">
    <property type="entry name" value="polc"/>
    <property type="match status" value="1"/>
</dbReference>
<evidence type="ECO:0000256" key="6">
    <source>
        <dbReference type="ARBA" id="ARBA00022695"/>
    </source>
</evidence>
<dbReference type="GO" id="GO:0006260">
    <property type="term" value="P:DNA replication"/>
    <property type="evidence" value="ECO:0007669"/>
    <property type="project" value="UniProtKB-KW"/>
</dbReference>
<sequence>MPFVHLQIKSAYSLLSSSVKLQQLVERAKELNVKALALTDEHTMYGCIAFYKQCLKHQIKPIIGLTASVIYKDVSRPLVLLASSNAGYRNLVKISSILQTKSPEGLPHKWMRSYSEGLIALTPGIGGYIEEKLLNGEEEEALEAAREYKDIFGEEHFYLSVQKIRDDETESRVNEGIKKLAGAAGVSMAATNSVHYLKKEDAFSHKCLLAIKNNEKLSEMEEDAFPVHEYYLKSPQEMAEAFEDSPDCLENTLKIADMCNVDLQLGKTRLPRYPAPEAMGADEYLERLCLEGMKQKVKELDDHYFERLTFELDVIKEMNYSDYFLIVWDFMDYARRNGILTGPGRGSAAGSLVAFSLGITQVDPIQHRLLFERFLNPERISMPDIDIDFPDNRRDEVIAYVAEKYGKLHVAQIITFGTLAARAALRDIGRVMGVSAKEAEQLAKFIPSRPGTTLEKVYSESAQLQDFLKQSESAKRIYQTAMKIEGLPRHASTHAAGVVLSDQPLTDIIPIQEGHNGVYLTQFSMDYLEDLGLLKMDFLGLRNLTLIDSIIKMIRRETGRTLSADQLPYEDDEKTFSLLSEGNTTGIFQLESEGMRSVLRRLGPTSLEDITAVNALYRPGPMENIPLFIDRKHGRKEVHYPHADLAPILMNTYGVIVYQEQIMEIASKLAGFTLAEADILRRAVSKKEKTVLDMERKRFVSGCIQKGYTEETGNRVYDLIVKFANYGFNRSHAVAYSMIACQLAYLKAHYPLFFMAALLTSVSGNEDKVSQYIREARQSGIEVLPPSINSSEYPFLVEQEGIRYSLAAIKNVGISAVKDIFEARRQKLFEDLFDFCIRVSSRSVNRRTLECLILSGAFDEFGMGRASLLASLDIALEHAELLKPADGDQIDFFKDEEFMLKPKYVEVENFGLEEKLRFEKEALGLYFSSHPAERHRSRFLRAGAVEIAEVHKMHSGKHLKLGAFITKVRTIRTKKGDSMAFLAISDESGDMEAVAFPSAFGRLATLLQQGEVVLLEGKLDIRDEREQFIIEKAQLPEKLAGDEGTLFLKASEEVQQSGKLSEVKRILKKYSGRVAVYLYYENSKKTIQLPSEFHIQPSQACLEELKGLLGSDHVVLKENMEQ</sequence>
<dbReference type="GO" id="GO:0003676">
    <property type="term" value="F:nucleic acid binding"/>
    <property type="evidence" value="ECO:0007669"/>
    <property type="project" value="InterPro"/>
</dbReference>
<feature type="domain" description="Polymerase/histidinol phosphatase N-terminal" evidence="11">
    <location>
        <begin position="4"/>
        <end position="71"/>
    </location>
</feature>
<dbReference type="AlphaFoldDB" id="A0A7X2IY04"/>
<keyword evidence="7" id="KW-0235">DNA replication</keyword>
<protein>
    <recommendedName>
        <fullName evidence="4">DNA polymerase III subunit alpha</fullName>
        <ecNumber evidence="3">2.7.7.7</ecNumber>
    </recommendedName>
</protein>
<comment type="catalytic activity">
    <reaction evidence="10">
        <text>DNA(n) + a 2'-deoxyribonucleoside 5'-triphosphate = DNA(n+1) + diphosphate</text>
        <dbReference type="Rhea" id="RHEA:22508"/>
        <dbReference type="Rhea" id="RHEA-COMP:17339"/>
        <dbReference type="Rhea" id="RHEA-COMP:17340"/>
        <dbReference type="ChEBI" id="CHEBI:33019"/>
        <dbReference type="ChEBI" id="CHEBI:61560"/>
        <dbReference type="ChEBI" id="CHEBI:173112"/>
        <dbReference type="EC" id="2.7.7.7"/>
    </reaction>
</comment>
<evidence type="ECO:0000256" key="2">
    <source>
        <dbReference type="ARBA" id="ARBA00009496"/>
    </source>
</evidence>
<dbReference type="Gene3D" id="2.40.50.140">
    <property type="entry name" value="Nucleic acid-binding proteins"/>
    <property type="match status" value="1"/>
</dbReference>
<comment type="subcellular location">
    <subcellularLocation>
        <location evidence="1">Cytoplasm</location>
    </subcellularLocation>
</comment>
<dbReference type="CDD" id="cd04485">
    <property type="entry name" value="DnaE_OBF"/>
    <property type="match status" value="1"/>
</dbReference>
<dbReference type="InterPro" id="IPR041931">
    <property type="entry name" value="DNA_pol3_alpha_thumb_dom"/>
</dbReference>
<dbReference type="OrthoDB" id="9803237at2"/>
<evidence type="ECO:0000256" key="4">
    <source>
        <dbReference type="ARBA" id="ARBA00019114"/>
    </source>
</evidence>
<evidence type="ECO:0000259" key="11">
    <source>
        <dbReference type="SMART" id="SM00481"/>
    </source>
</evidence>
<dbReference type="Pfam" id="PF07733">
    <property type="entry name" value="DNA_pol3_alpha"/>
    <property type="match status" value="1"/>
</dbReference>
<evidence type="ECO:0000313" key="12">
    <source>
        <dbReference type="EMBL" id="MRX71744.1"/>
    </source>
</evidence>
<dbReference type="InterPro" id="IPR011708">
    <property type="entry name" value="DNA_pol3_alpha_NTPase_dom"/>
</dbReference>
<dbReference type="EMBL" id="WKKI01000007">
    <property type="protein sequence ID" value="MRX71744.1"/>
    <property type="molecule type" value="Genomic_DNA"/>
</dbReference>
<evidence type="ECO:0000256" key="10">
    <source>
        <dbReference type="ARBA" id="ARBA00049244"/>
    </source>
</evidence>
<dbReference type="InterPro" id="IPR004805">
    <property type="entry name" value="DnaE2/DnaE/PolC"/>
</dbReference>
<dbReference type="Gene3D" id="1.10.10.1600">
    <property type="entry name" value="Bacterial DNA polymerase III alpha subunit, thumb domain"/>
    <property type="match status" value="1"/>
</dbReference>
<proteinExistence type="inferred from homology"/>
<dbReference type="GO" id="GO:0005737">
    <property type="term" value="C:cytoplasm"/>
    <property type="evidence" value="ECO:0007669"/>
    <property type="project" value="UniProtKB-SubCell"/>
</dbReference>
<dbReference type="RefSeq" id="WP_154306883.1">
    <property type="nucleotide sequence ID" value="NZ_WKKI01000007.1"/>
</dbReference>
<dbReference type="EC" id="2.7.7.7" evidence="3"/>
<dbReference type="InterPro" id="IPR029460">
    <property type="entry name" value="DNAPol_HHH"/>
</dbReference>
<dbReference type="GO" id="GO:0008408">
    <property type="term" value="F:3'-5' exonuclease activity"/>
    <property type="evidence" value="ECO:0007669"/>
    <property type="project" value="InterPro"/>
</dbReference>
<comment type="function">
    <text evidence="9">DNA polymerase III is a complex, multichain enzyme responsible for most of the replicative synthesis in bacteria. This DNA polymerase also exhibits 3' to 5' exonuclease activity. The alpha chain is the DNA polymerase.</text>
</comment>
<evidence type="ECO:0000256" key="5">
    <source>
        <dbReference type="ARBA" id="ARBA00022679"/>
    </source>
</evidence>
<dbReference type="SUPFAM" id="SSF89550">
    <property type="entry name" value="PHP domain-like"/>
    <property type="match status" value="1"/>
</dbReference>
<dbReference type="NCBIfam" id="NF005298">
    <property type="entry name" value="PRK06826.1"/>
    <property type="match status" value="1"/>
</dbReference>
<keyword evidence="13" id="KW-1185">Reference proteome</keyword>
<organism evidence="12 13">
    <name type="scientific">Metabacillus lacus</name>
    <dbReference type="NCBI Taxonomy" id="1983721"/>
    <lineage>
        <taxon>Bacteria</taxon>
        <taxon>Bacillati</taxon>
        <taxon>Bacillota</taxon>
        <taxon>Bacilli</taxon>
        <taxon>Bacillales</taxon>
        <taxon>Bacillaceae</taxon>
        <taxon>Metabacillus</taxon>
    </lineage>
</organism>